<dbReference type="SUPFAM" id="SSF53098">
    <property type="entry name" value="Ribonuclease H-like"/>
    <property type="match status" value="1"/>
</dbReference>
<reference evidence="2" key="1">
    <citation type="journal article" date="2023" name="bioRxiv">
        <title>Improved chromosome-level genome assembly for marigold (Tagetes erecta).</title>
        <authorList>
            <person name="Jiang F."/>
            <person name="Yuan L."/>
            <person name="Wang S."/>
            <person name="Wang H."/>
            <person name="Xu D."/>
            <person name="Wang A."/>
            <person name="Fan W."/>
        </authorList>
    </citation>
    <scope>NUCLEOTIDE SEQUENCE</scope>
    <source>
        <strain evidence="2">WSJ</strain>
        <tissue evidence="2">Leaf</tissue>
    </source>
</reference>
<accession>A0AAD8K025</accession>
<gene>
    <name evidence="2" type="ORF">QVD17_35500</name>
</gene>
<evidence type="ECO:0000313" key="3">
    <source>
        <dbReference type="Proteomes" id="UP001229421"/>
    </source>
</evidence>
<dbReference type="AlphaFoldDB" id="A0AAD8K025"/>
<protein>
    <recommendedName>
        <fullName evidence="1">HAT C-terminal dimerisation domain-containing protein</fullName>
    </recommendedName>
</protein>
<keyword evidence="3" id="KW-1185">Reference proteome</keyword>
<comment type="caution">
    <text evidence="2">The sequence shown here is derived from an EMBL/GenBank/DDBJ whole genome shotgun (WGS) entry which is preliminary data.</text>
</comment>
<feature type="domain" description="HAT C-terminal dimerisation" evidence="1">
    <location>
        <begin position="63"/>
        <end position="106"/>
    </location>
</feature>
<evidence type="ECO:0000259" key="1">
    <source>
        <dbReference type="Pfam" id="PF05699"/>
    </source>
</evidence>
<evidence type="ECO:0000313" key="2">
    <source>
        <dbReference type="EMBL" id="KAK1413722.1"/>
    </source>
</evidence>
<dbReference type="Pfam" id="PF05699">
    <property type="entry name" value="Dimer_Tnp_hAT"/>
    <property type="match status" value="1"/>
</dbReference>
<dbReference type="Proteomes" id="UP001229421">
    <property type="component" value="Unassembled WGS sequence"/>
</dbReference>
<dbReference type="InterPro" id="IPR012337">
    <property type="entry name" value="RNaseH-like_sf"/>
</dbReference>
<sequence length="200" mass="22508">MLCVLIKTLEKCGDAPSVLHGYIHLVINNILKLKTLYDNVYDVRLETMNDSLRVRSSNVSVDIFDDLDGFESFQSQYPQLALMARDILSIPITTVASESSFSIGGQGFSQLYSFRFQFSFIQFFLSLISPDLIRSNNQSLIMALCVNKTSEGPTVEIVVVDDSFLRWGLGEYKAKFGKDMEFAASQVLGRSEVRLITTKF</sequence>
<dbReference type="GO" id="GO:0046983">
    <property type="term" value="F:protein dimerization activity"/>
    <property type="evidence" value="ECO:0007669"/>
    <property type="project" value="InterPro"/>
</dbReference>
<dbReference type="EMBL" id="JAUHHV010000009">
    <property type="protein sequence ID" value="KAK1413722.1"/>
    <property type="molecule type" value="Genomic_DNA"/>
</dbReference>
<name>A0AAD8K025_TARER</name>
<proteinExistence type="predicted"/>
<organism evidence="2 3">
    <name type="scientific">Tagetes erecta</name>
    <name type="common">African marigold</name>
    <dbReference type="NCBI Taxonomy" id="13708"/>
    <lineage>
        <taxon>Eukaryota</taxon>
        <taxon>Viridiplantae</taxon>
        <taxon>Streptophyta</taxon>
        <taxon>Embryophyta</taxon>
        <taxon>Tracheophyta</taxon>
        <taxon>Spermatophyta</taxon>
        <taxon>Magnoliopsida</taxon>
        <taxon>eudicotyledons</taxon>
        <taxon>Gunneridae</taxon>
        <taxon>Pentapetalae</taxon>
        <taxon>asterids</taxon>
        <taxon>campanulids</taxon>
        <taxon>Asterales</taxon>
        <taxon>Asteraceae</taxon>
        <taxon>Asteroideae</taxon>
        <taxon>Heliantheae alliance</taxon>
        <taxon>Tageteae</taxon>
        <taxon>Tagetes</taxon>
    </lineage>
</organism>
<dbReference type="InterPro" id="IPR008906">
    <property type="entry name" value="HATC_C_dom"/>
</dbReference>